<evidence type="ECO:0000256" key="7">
    <source>
        <dbReference type="ARBA" id="ARBA00022967"/>
    </source>
</evidence>
<evidence type="ECO:0000256" key="3">
    <source>
        <dbReference type="ARBA" id="ARBA00022519"/>
    </source>
</evidence>
<evidence type="ECO:0000256" key="1">
    <source>
        <dbReference type="ARBA" id="ARBA00022448"/>
    </source>
</evidence>
<protein>
    <submittedName>
        <fullName evidence="10">Heme exporter protein A</fullName>
    </submittedName>
</protein>
<feature type="domain" description="ABC transporter" evidence="9">
    <location>
        <begin position="2"/>
        <end position="216"/>
    </location>
</feature>
<dbReference type="PANTHER" id="PTHR43499:SF1">
    <property type="entry name" value="ABC TRANSPORTER I FAMILY MEMBER 1"/>
    <property type="match status" value="1"/>
</dbReference>
<dbReference type="Proteomes" id="UP000192708">
    <property type="component" value="Unassembled WGS sequence"/>
</dbReference>
<dbReference type="NCBIfam" id="TIGR01189">
    <property type="entry name" value="ccmA"/>
    <property type="match status" value="1"/>
</dbReference>
<keyword evidence="1" id="KW-0813">Transport</keyword>
<evidence type="ECO:0000259" key="9">
    <source>
        <dbReference type="PROSITE" id="PS50893"/>
    </source>
</evidence>
<dbReference type="GO" id="GO:0017004">
    <property type="term" value="P:cytochrome complex assembly"/>
    <property type="evidence" value="ECO:0007669"/>
    <property type="project" value="UniProtKB-KW"/>
</dbReference>
<dbReference type="InterPro" id="IPR017871">
    <property type="entry name" value="ABC_transporter-like_CS"/>
</dbReference>
<dbReference type="PANTHER" id="PTHR43499">
    <property type="entry name" value="ABC TRANSPORTER I FAMILY MEMBER 1"/>
    <property type="match status" value="1"/>
</dbReference>
<dbReference type="STRING" id="1938817.SAMN06296008_101210"/>
<dbReference type="GO" id="GO:0022857">
    <property type="term" value="F:transmembrane transporter activity"/>
    <property type="evidence" value="ECO:0007669"/>
    <property type="project" value="InterPro"/>
</dbReference>
<dbReference type="Gene3D" id="3.40.50.300">
    <property type="entry name" value="P-loop containing nucleotide triphosphate hydrolases"/>
    <property type="match status" value="1"/>
</dbReference>
<reference evidence="10 11" key="1">
    <citation type="submission" date="2017-04" db="EMBL/GenBank/DDBJ databases">
        <authorList>
            <person name="Afonso C.L."/>
            <person name="Miller P.J."/>
            <person name="Scott M.A."/>
            <person name="Spackman E."/>
            <person name="Goraichik I."/>
            <person name="Dimitrov K.M."/>
            <person name="Suarez D.L."/>
            <person name="Swayne D.E."/>
        </authorList>
    </citation>
    <scope>NUCLEOTIDE SEQUENCE [LARGE SCALE GENOMIC DNA]</scope>
    <source>
        <strain evidence="10 11">VK13</strain>
    </source>
</reference>
<accession>A0A1W1Y2X9</accession>
<gene>
    <name evidence="10" type="ORF">SAMN06296008_101210</name>
</gene>
<keyword evidence="11" id="KW-1185">Reference proteome</keyword>
<evidence type="ECO:0000313" key="11">
    <source>
        <dbReference type="Proteomes" id="UP000192708"/>
    </source>
</evidence>
<keyword evidence="3" id="KW-0997">Cell inner membrane</keyword>
<sequence>MLSANHISCQRGRQILWKDLNFQTEPSTITFIRGANGQGKSSLLRILAGISTPYAGEVLWQDQALKKNLEEFHRSISYFGHTMPLKGDLSAINNLSYLMQIHGLSYHHQVIEETLRNWGLSTKTIHLPAKFLSQGQKQRVCLAQLSLCQSLVWILDEPFNGLDTNGSHLLITAFAKHLEKQGSIVLTSHLHASLRSANSSLHDFAENIIELQGRDE</sequence>
<dbReference type="SMART" id="SM00382">
    <property type="entry name" value="AAA"/>
    <property type="match status" value="1"/>
</dbReference>
<dbReference type="InterPro" id="IPR003593">
    <property type="entry name" value="AAA+_ATPase"/>
</dbReference>
<evidence type="ECO:0000256" key="4">
    <source>
        <dbReference type="ARBA" id="ARBA00022741"/>
    </source>
</evidence>
<keyword evidence="7" id="KW-1278">Translocase</keyword>
<dbReference type="InterPro" id="IPR027417">
    <property type="entry name" value="P-loop_NTPase"/>
</dbReference>
<dbReference type="EMBL" id="FWXJ01000001">
    <property type="protein sequence ID" value="SMC30523.1"/>
    <property type="molecule type" value="Genomic_DNA"/>
</dbReference>
<evidence type="ECO:0000256" key="8">
    <source>
        <dbReference type="ARBA" id="ARBA00023136"/>
    </source>
</evidence>
<proteinExistence type="predicted"/>
<dbReference type="RefSeq" id="WP_084282003.1">
    <property type="nucleotide sequence ID" value="NZ_FWXJ01000001.1"/>
</dbReference>
<evidence type="ECO:0000313" key="10">
    <source>
        <dbReference type="EMBL" id="SMC30523.1"/>
    </source>
</evidence>
<organism evidence="10 11">
    <name type="scientific">Polynucleobacter kasalickyi</name>
    <dbReference type="NCBI Taxonomy" id="1938817"/>
    <lineage>
        <taxon>Bacteria</taxon>
        <taxon>Pseudomonadati</taxon>
        <taxon>Pseudomonadota</taxon>
        <taxon>Betaproteobacteria</taxon>
        <taxon>Burkholderiales</taxon>
        <taxon>Burkholderiaceae</taxon>
        <taxon>Polynucleobacter</taxon>
    </lineage>
</organism>
<dbReference type="Pfam" id="PF00005">
    <property type="entry name" value="ABC_tran"/>
    <property type="match status" value="1"/>
</dbReference>
<evidence type="ECO:0000256" key="2">
    <source>
        <dbReference type="ARBA" id="ARBA00022475"/>
    </source>
</evidence>
<dbReference type="InterPro" id="IPR005895">
    <property type="entry name" value="ABC_transptr_haem_export_CcmA"/>
</dbReference>
<evidence type="ECO:0000256" key="5">
    <source>
        <dbReference type="ARBA" id="ARBA00022748"/>
    </source>
</evidence>
<keyword evidence="8" id="KW-0472">Membrane</keyword>
<name>A0A1W1Y2X9_9BURK</name>
<dbReference type="GO" id="GO:0016887">
    <property type="term" value="F:ATP hydrolysis activity"/>
    <property type="evidence" value="ECO:0007669"/>
    <property type="project" value="InterPro"/>
</dbReference>
<keyword evidence="2" id="KW-1003">Cell membrane</keyword>
<dbReference type="PROSITE" id="PS00211">
    <property type="entry name" value="ABC_TRANSPORTER_1"/>
    <property type="match status" value="1"/>
</dbReference>
<evidence type="ECO:0000256" key="6">
    <source>
        <dbReference type="ARBA" id="ARBA00022840"/>
    </source>
</evidence>
<keyword evidence="4" id="KW-0547">Nucleotide-binding</keyword>
<dbReference type="PROSITE" id="PS50893">
    <property type="entry name" value="ABC_TRANSPORTER_2"/>
    <property type="match status" value="1"/>
</dbReference>
<dbReference type="InterPro" id="IPR003439">
    <property type="entry name" value="ABC_transporter-like_ATP-bd"/>
</dbReference>
<dbReference type="SUPFAM" id="SSF52540">
    <property type="entry name" value="P-loop containing nucleoside triphosphate hydrolases"/>
    <property type="match status" value="1"/>
</dbReference>
<keyword evidence="6" id="KW-0067">ATP-binding</keyword>
<keyword evidence="5" id="KW-0201">Cytochrome c-type biogenesis</keyword>
<dbReference type="AlphaFoldDB" id="A0A1W1Y2X9"/>
<dbReference type="GO" id="GO:0005524">
    <property type="term" value="F:ATP binding"/>
    <property type="evidence" value="ECO:0007669"/>
    <property type="project" value="UniProtKB-KW"/>
</dbReference>
<dbReference type="OrthoDB" id="9800654at2"/>